<dbReference type="EC" id="2.7.7.13" evidence="2"/>
<feature type="domain" description="Nucleotidyl transferase" evidence="9">
    <location>
        <begin position="6"/>
        <end position="282"/>
    </location>
</feature>
<dbReference type="InterPro" id="IPR049577">
    <property type="entry name" value="GMPP_N"/>
</dbReference>
<evidence type="ECO:0000259" key="10">
    <source>
        <dbReference type="Pfam" id="PF22640"/>
    </source>
</evidence>
<name>A0A840I404_9PROT</name>
<organism evidence="11 12">
    <name type="scientific">Parvularcula dongshanensis</name>
    <dbReference type="NCBI Taxonomy" id="1173995"/>
    <lineage>
        <taxon>Bacteria</taxon>
        <taxon>Pseudomonadati</taxon>
        <taxon>Pseudomonadota</taxon>
        <taxon>Alphaproteobacteria</taxon>
        <taxon>Parvularculales</taxon>
        <taxon>Parvularculaceae</taxon>
        <taxon>Parvularcula</taxon>
    </lineage>
</organism>
<evidence type="ECO:0000313" key="12">
    <source>
        <dbReference type="Proteomes" id="UP000563524"/>
    </source>
</evidence>
<evidence type="ECO:0000256" key="6">
    <source>
        <dbReference type="ARBA" id="ARBA00023134"/>
    </source>
</evidence>
<dbReference type="Proteomes" id="UP000563524">
    <property type="component" value="Unassembled WGS sequence"/>
</dbReference>
<evidence type="ECO:0000313" key="11">
    <source>
        <dbReference type="EMBL" id="MBB4658770.1"/>
    </source>
</evidence>
<dbReference type="PANTHER" id="PTHR46390">
    <property type="entry name" value="MANNOSE-1-PHOSPHATE GUANYLYLTRANSFERASE"/>
    <property type="match status" value="1"/>
</dbReference>
<comment type="caution">
    <text evidence="11">The sequence shown here is derived from an EMBL/GenBank/DDBJ whole genome shotgun (WGS) entry which is preliminary data.</text>
</comment>
<comment type="similarity">
    <text evidence="1 8">Belongs to the mannose-6-phosphate isomerase type 2 family.</text>
</comment>
<dbReference type="FunFam" id="3.90.550.10:FF:000046">
    <property type="entry name" value="Mannose-1-phosphate guanylyltransferase (GDP)"/>
    <property type="match status" value="1"/>
</dbReference>
<evidence type="ECO:0000256" key="5">
    <source>
        <dbReference type="ARBA" id="ARBA00022741"/>
    </source>
</evidence>
<dbReference type="InterPro" id="IPR029044">
    <property type="entry name" value="Nucleotide-diphossugar_trans"/>
</dbReference>
<evidence type="ECO:0000256" key="8">
    <source>
        <dbReference type="RuleBase" id="RU004190"/>
    </source>
</evidence>
<sequence>MPSITPVIMSGGSGTRLWPLSRHADPKQYRPLVSDRTMLEETAVRVTQAGADVKRPVVICSEAHCGRITSLLAEMGGPSAVITEPVGRNTAPVAIVASLHVAQDDPEGMVLLLPADHFVRDVEGFWQAVRRGEEAARRGHLVTLGIKPTAPESGYGYIKRGAPLTEGVYEVEAFREKPDVETAKSYLEDGSYAWNAGIFLFRARDLLEEAQRFVPEMMAEVRKAYDRAVQDGTTLRLDEASFAQVPADSIDYAIMERTERAAIVHPVDVGWDDIGSWSAVASLARGADSVAAKGDVVTIDCEDTYVRSEGPLVAAVGLKGVIVVAMDDAVLVIDESRSQDVKAIIEQLKAGDRSALL</sequence>
<dbReference type="GO" id="GO:0004475">
    <property type="term" value="F:mannose-1-phosphate guanylyltransferase (GTP) activity"/>
    <property type="evidence" value="ECO:0007669"/>
    <property type="project" value="UniProtKB-EC"/>
</dbReference>
<dbReference type="InterPro" id="IPR051161">
    <property type="entry name" value="Mannose-6P_isomerase_type2"/>
</dbReference>
<dbReference type="CDD" id="cd02509">
    <property type="entry name" value="GDP-M1P_Guanylyltransferase"/>
    <property type="match status" value="1"/>
</dbReference>
<dbReference type="SUPFAM" id="SSF53448">
    <property type="entry name" value="Nucleotide-diphospho-sugar transferases"/>
    <property type="match status" value="1"/>
</dbReference>
<evidence type="ECO:0000259" key="9">
    <source>
        <dbReference type="Pfam" id="PF00483"/>
    </source>
</evidence>
<dbReference type="PANTHER" id="PTHR46390:SF1">
    <property type="entry name" value="MANNOSE-1-PHOSPHATE GUANYLYLTRANSFERASE"/>
    <property type="match status" value="1"/>
</dbReference>
<keyword evidence="6" id="KW-0342">GTP-binding</keyword>
<dbReference type="RefSeq" id="WP_183816949.1">
    <property type="nucleotide sequence ID" value="NZ_JACHOB010000002.1"/>
</dbReference>
<dbReference type="SUPFAM" id="SSF159283">
    <property type="entry name" value="Guanosine diphospho-D-mannose pyrophosphorylase/mannose-6-phosphate isomerase linker domain"/>
    <property type="match status" value="1"/>
</dbReference>
<evidence type="ECO:0000256" key="7">
    <source>
        <dbReference type="ARBA" id="ARBA00047343"/>
    </source>
</evidence>
<dbReference type="InterPro" id="IPR006375">
    <property type="entry name" value="Man1P_GuaTrfase/Man6P_Isoase"/>
</dbReference>
<protein>
    <recommendedName>
        <fullName evidence="2">mannose-1-phosphate guanylyltransferase</fullName>
        <ecNumber evidence="2">2.7.7.13</ecNumber>
    </recommendedName>
</protein>
<evidence type="ECO:0000256" key="2">
    <source>
        <dbReference type="ARBA" id="ARBA00012387"/>
    </source>
</evidence>
<accession>A0A840I404</accession>
<dbReference type="Pfam" id="PF22640">
    <property type="entry name" value="ManC_GMP_beta-helix"/>
    <property type="match status" value="1"/>
</dbReference>
<keyword evidence="11" id="KW-0413">Isomerase</keyword>
<dbReference type="GO" id="GO:0005525">
    <property type="term" value="F:GTP binding"/>
    <property type="evidence" value="ECO:0007669"/>
    <property type="project" value="UniProtKB-KW"/>
</dbReference>
<dbReference type="AlphaFoldDB" id="A0A840I404"/>
<dbReference type="Pfam" id="PF00483">
    <property type="entry name" value="NTP_transferase"/>
    <property type="match status" value="1"/>
</dbReference>
<dbReference type="GO" id="GO:0016853">
    <property type="term" value="F:isomerase activity"/>
    <property type="evidence" value="ECO:0007669"/>
    <property type="project" value="UniProtKB-KW"/>
</dbReference>
<gene>
    <name evidence="11" type="ORF">GGQ59_001284</name>
</gene>
<dbReference type="InterPro" id="IPR054566">
    <property type="entry name" value="ManC/GMP-like_b-helix"/>
</dbReference>
<dbReference type="Gene3D" id="3.90.550.10">
    <property type="entry name" value="Spore Coat Polysaccharide Biosynthesis Protein SpsA, Chain A"/>
    <property type="match status" value="1"/>
</dbReference>
<proteinExistence type="inferred from homology"/>
<dbReference type="NCBIfam" id="TIGR01479">
    <property type="entry name" value="GMP_PMI"/>
    <property type="match status" value="1"/>
</dbReference>
<evidence type="ECO:0000256" key="3">
    <source>
        <dbReference type="ARBA" id="ARBA00022679"/>
    </source>
</evidence>
<evidence type="ECO:0000256" key="4">
    <source>
        <dbReference type="ARBA" id="ARBA00022695"/>
    </source>
</evidence>
<feature type="domain" description="MannoseP isomerase/GMP-like beta-helix" evidence="10">
    <location>
        <begin position="294"/>
        <end position="348"/>
    </location>
</feature>
<comment type="catalytic activity">
    <reaction evidence="7">
        <text>alpha-D-mannose 1-phosphate + GTP + H(+) = GDP-alpha-D-mannose + diphosphate</text>
        <dbReference type="Rhea" id="RHEA:15229"/>
        <dbReference type="ChEBI" id="CHEBI:15378"/>
        <dbReference type="ChEBI" id="CHEBI:33019"/>
        <dbReference type="ChEBI" id="CHEBI:37565"/>
        <dbReference type="ChEBI" id="CHEBI:57527"/>
        <dbReference type="ChEBI" id="CHEBI:58409"/>
        <dbReference type="EC" id="2.7.7.13"/>
    </reaction>
</comment>
<keyword evidence="3 11" id="KW-0808">Transferase</keyword>
<dbReference type="InterPro" id="IPR005835">
    <property type="entry name" value="NTP_transferase_dom"/>
</dbReference>
<keyword evidence="4 11" id="KW-0548">Nucleotidyltransferase</keyword>
<reference evidence="11 12" key="1">
    <citation type="submission" date="2020-08" db="EMBL/GenBank/DDBJ databases">
        <title>Genomic Encyclopedia of Type Strains, Phase IV (KMG-IV): sequencing the most valuable type-strain genomes for metagenomic binning, comparative biology and taxonomic classification.</title>
        <authorList>
            <person name="Goeker M."/>
        </authorList>
    </citation>
    <scope>NUCLEOTIDE SEQUENCE [LARGE SCALE GENOMIC DNA]</scope>
    <source>
        <strain evidence="11 12">DSM 102850</strain>
    </source>
</reference>
<evidence type="ECO:0000256" key="1">
    <source>
        <dbReference type="ARBA" id="ARBA00006115"/>
    </source>
</evidence>
<keyword evidence="5" id="KW-0547">Nucleotide-binding</keyword>
<keyword evidence="12" id="KW-1185">Reference proteome</keyword>
<dbReference type="EMBL" id="JACHOB010000002">
    <property type="protein sequence ID" value="MBB4658770.1"/>
    <property type="molecule type" value="Genomic_DNA"/>
</dbReference>
<dbReference type="GO" id="GO:0009298">
    <property type="term" value="P:GDP-mannose biosynthetic process"/>
    <property type="evidence" value="ECO:0007669"/>
    <property type="project" value="TreeGrafter"/>
</dbReference>
<dbReference type="GO" id="GO:0000271">
    <property type="term" value="P:polysaccharide biosynthetic process"/>
    <property type="evidence" value="ECO:0007669"/>
    <property type="project" value="InterPro"/>
</dbReference>